<dbReference type="GO" id="GO:0016832">
    <property type="term" value="F:aldehyde-lyase activity"/>
    <property type="evidence" value="ECO:0007669"/>
    <property type="project" value="InterPro"/>
</dbReference>
<reference evidence="4" key="1">
    <citation type="submission" date="2018-12" db="EMBL/GenBank/DDBJ databases">
        <title>Tengunoibacter tsumagoiensis gen. nov., sp. nov., Dictyobacter kobayashii sp. nov., D. alpinus sp. nov., and D. joshuensis sp. nov. and description of Dictyobacteraceae fam. nov. within the order Ktedonobacterales isolated from Tengu-no-mugimeshi.</title>
        <authorList>
            <person name="Wang C.M."/>
            <person name="Zheng Y."/>
            <person name="Sakai Y."/>
            <person name="Toyoda A."/>
            <person name="Minakuchi Y."/>
            <person name="Abe K."/>
            <person name="Yokota A."/>
            <person name="Yabe S."/>
        </authorList>
    </citation>
    <scope>NUCLEOTIDE SEQUENCE [LARGE SCALE GENOMIC DNA]</scope>
    <source>
        <strain evidence="4">Uno3</strain>
    </source>
</reference>
<dbReference type="AlphaFoldDB" id="A0A402A9J2"/>
<dbReference type="NCBIfam" id="TIGR01361">
    <property type="entry name" value="DAHP_synth_Bsub"/>
    <property type="match status" value="1"/>
</dbReference>
<dbReference type="PANTHER" id="PTHR43018">
    <property type="entry name" value="PHOSPHO-2-DEHYDRO-3-DEOXYHEPTONATE ALDOLASE"/>
    <property type="match status" value="1"/>
</dbReference>
<protein>
    <submittedName>
        <fullName evidence="3">3-deoxy-7-phosphoheptulonate synthase</fullName>
    </submittedName>
</protein>
<dbReference type="InterPro" id="IPR006218">
    <property type="entry name" value="DAHP1/KDSA"/>
</dbReference>
<dbReference type="GO" id="GO:0016740">
    <property type="term" value="F:transferase activity"/>
    <property type="evidence" value="ECO:0007669"/>
    <property type="project" value="UniProtKB-KW"/>
</dbReference>
<dbReference type="InterPro" id="IPR052899">
    <property type="entry name" value="Class-I_DAHP_synthase"/>
</dbReference>
<gene>
    <name evidence="3" type="primary">aroG-1</name>
    <name evidence="3" type="ORF">KTT_54840</name>
</gene>
<sequence length="336" mass="36271">MSQSTIIKLHNGSDVTQLLAYIPYARYVEFAGSRWIVSERFLPKEEIEQRSDSVEVVYSSTPYPLASKALGAQRTIVQVGAVSIGAGHPVMIAGPCSVESRDQLLSTATHLAQNGCHILRGGAYKPRTSPYSFQGLQHDGLKLLAEARALTGLPIVTEVMSPQDVELVATYADMLQIGARNMQNFPLLAEAGRSGKPILLKRSPWATLTIWLQAAEYILSEGNFQVVLCERGICTSEASAGRHLDLTAIQLIPELSHLPIIADPSHGTGQRSLVTPMAIASLITGADGIMVEVHPEPDKALSDGKQTLSFQEYDALIEKAQKVADTSFSTCVSFAV</sequence>
<feature type="domain" description="DAHP synthetase I/KDSA" evidence="2">
    <location>
        <begin position="81"/>
        <end position="322"/>
    </location>
</feature>
<dbReference type="Proteomes" id="UP000287352">
    <property type="component" value="Unassembled WGS sequence"/>
</dbReference>
<dbReference type="InterPro" id="IPR013785">
    <property type="entry name" value="Aldolase_TIM"/>
</dbReference>
<dbReference type="Gene3D" id="3.20.20.70">
    <property type="entry name" value="Aldolase class I"/>
    <property type="match status" value="1"/>
</dbReference>
<organism evidence="3 4">
    <name type="scientific">Tengunoibacter tsumagoiensis</name>
    <dbReference type="NCBI Taxonomy" id="2014871"/>
    <lineage>
        <taxon>Bacteria</taxon>
        <taxon>Bacillati</taxon>
        <taxon>Chloroflexota</taxon>
        <taxon>Ktedonobacteria</taxon>
        <taxon>Ktedonobacterales</taxon>
        <taxon>Dictyobacteraceae</taxon>
        <taxon>Tengunoibacter</taxon>
    </lineage>
</organism>
<dbReference type="Pfam" id="PF00793">
    <property type="entry name" value="DAHP_synth_1"/>
    <property type="match status" value="1"/>
</dbReference>
<dbReference type="SUPFAM" id="SSF51569">
    <property type="entry name" value="Aldolase"/>
    <property type="match status" value="1"/>
</dbReference>
<accession>A0A402A9J2</accession>
<evidence type="ECO:0000313" key="3">
    <source>
        <dbReference type="EMBL" id="GCE15625.1"/>
    </source>
</evidence>
<dbReference type="NCBIfam" id="NF009239">
    <property type="entry name" value="PRK12595.1"/>
    <property type="match status" value="1"/>
</dbReference>
<evidence type="ECO:0000256" key="1">
    <source>
        <dbReference type="ARBA" id="ARBA00022679"/>
    </source>
</evidence>
<keyword evidence="1" id="KW-0808">Transferase</keyword>
<dbReference type="GO" id="GO:0009073">
    <property type="term" value="P:aromatic amino acid family biosynthetic process"/>
    <property type="evidence" value="ECO:0007669"/>
    <property type="project" value="InterPro"/>
</dbReference>
<name>A0A402A9J2_9CHLR</name>
<dbReference type="EMBL" id="BIFR01000002">
    <property type="protein sequence ID" value="GCE15625.1"/>
    <property type="molecule type" value="Genomic_DNA"/>
</dbReference>
<evidence type="ECO:0000313" key="4">
    <source>
        <dbReference type="Proteomes" id="UP000287352"/>
    </source>
</evidence>
<keyword evidence="4" id="KW-1185">Reference proteome</keyword>
<evidence type="ECO:0000259" key="2">
    <source>
        <dbReference type="Pfam" id="PF00793"/>
    </source>
</evidence>
<comment type="caution">
    <text evidence="3">The sequence shown here is derived from an EMBL/GenBank/DDBJ whole genome shotgun (WGS) entry which is preliminary data.</text>
</comment>
<dbReference type="InterPro" id="IPR006268">
    <property type="entry name" value="DAHP_syn_2"/>
</dbReference>
<dbReference type="NCBIfam" id="NF006421">
    <property type="entry name" value="PRK08673.1"/>
    <property type="match status" value="1"/>
</dbReference>
<proteinExistence type="predicted"/>
<dbReference type="RefSeq" id="WP_126583055.1">
    <property type="nucleotide sequence ID" value="NZ_BIFR01000002.1"/>
</dbReference>
<dbReference type="OrthoDB" id="9780456at2"/>
<dbReference type="PANTHER" id="PTHR43018:SF1">
    <property type="entry name" value="PROTEIN AROA(G)"/>
    <property type="match status" value="1"/>
</dbReference>